<reference evidence="1 2" key="2">
    <citation type="submission" date="2019-04" db="EMBL/GenBank/DDBJ databases">
        <title>The genome sequence of big-headed turtle.</title>
        <authorList>
            <person name="Gong S."/>
        </authorList>
    </citation>
    <scope>NUCLEOTIDE SEQUENCE [LARGE SCALE GENOMIC DNA]</scope>
    <source>
        <strain evidence="1">DO16091913</strain>
        <tissue evidence="1">Muscle</tissue>
    </source>
</reference>
<keyword evidence="2" id="KW-1185">Reference proteome</keyword>
<reference evidence="1 2" key="1">
    <citation type="submission" date="2019-04" db="EMBL/GenBank/DDBJ databases">
        <title>Draft genome of the big-headed turtle Platysternon megacephalum.</title>
        <authorList>
            <person name="Gong S."/>
        </authorList>
    </citation>
    <scope>NUCLEOTIDE SEQUENCE [LARGE SCALE GENOMIC DNA]</scope>
    <source>
        <strain evidence="1">DO16091913</strain>
        <tissue evidence="1">Muscle</tissue>
    </source>
</reference>
<proteinExistence type="predicted"/>
<gene>
    <name evidence="1" type="ORF">DR999_PMT20608</name>
</gene>
<dbReference type="Proteomes" id="UP000297703">
    <property type="component" value="Unassembled WGS sequence"/>
</dbReference>
<accession>A0A4D9DJP7</accession>
<organism evidence="1 2">
    <name type="scientific">Platysternon megacephalum</name>
    <name type="common">big-headed turtle</name>
    <dbReference type="NCBI Taxonomy" id="55544"/>
    <lineage>
        <taxon>Eukaryota</taxon>
        <taxon>Metazoa</taxon>
        <taxon>Chordata</taxon>
        <taxon>Craniata</taxon>
        <taxon>Vertebrata</taxon>
        <taxon>Euteleostomi</taxon>
        <taxon>Archelosauria</taxon>
        <taxon>Testudinata</taxon>
        <taxon>Testudines</taxon>
        <taxon>Cryptodira</taxon>
        <taxon>Durocryptodira</taxon>
        <taxon>Testudinoidea</taxon>
        <taxon>Platysternidae</taxon>
        <taxon>Platysternon</taxon>
    </lineage>
</organism>
<dbReference type="EMBL" id="QXTE01000481">
    <property type="protein sequence ID" value="TFJ97546.1"/>
    <property type="molecule type" value="Genomic_DNA"/>
</dbReference>
<dbReference type="AlphaFoldDB" id="A0A4D9DJP7"/>
<evidence type="ECO:0000313" key="1">
    <source>
        <dbReference type="EMBL" id="TFJ97546.1"/>
    </source>
</evidence>
<name>A0A4D9DJP7_9SAUR</name>
<protein>
    <submittedName>
        <fullName evidence="1">Monocarboxylate transporter 13-like</fullName>
    </submittedName>
</protein>
<comment type="caution">
    <text evidence="1">The sequence shown here is derived from an EMBL/GenBank/DDBJ whole genome shotgun (WGS) entry which is preliminary data.</text>
</comment>
<sequence>MMTTGAGHQASMLTSCLTHSSAMGLPGAGDAGCQARVSWFNSADPEQAFSMAGLFLSTMPWGQATPVLGVALARHLERVFHQGFSLRQILADGCRDPGLGWSVVKATQQQQRVNICSGRWLHVQPEPVV</sequence>
<evidence type="ECO:0000313" key="2">
    <source>
        <dbReference type="Proteomes" id="UP000297703"/>
    </source>
</evidence>